<dbReference type="AlphaFoldDB" id="A0A1V4HUX0"/>
<evidence type="ECO:0000313" key="3">
    <source>
        <dbReference type="Proteomes" id="UP000189940"/>
    </source>
</evidence>
<evidence type="ECO:0008006" key="4">
    <source>
        <dbReference type="Google" id="ProtNLM"/>
    </source>
</evidence>
<keyword evidence="1" id="KW-1133">Transmembrane helix</keyword>
<keyword evidence="1" id="KW-0812">Transmembrane</keyword>
<evidence type="ECO:0000256" key="1">
    <source>
        <dbReference type="SAM" id="Phobius"/>
    </source>
</evidence>
<protein>
    <recommendedName>
        <fullName evidence="4">DUF4175 domain-containing protein</fullName>
    </recommendedName>
</protein>
<accession>A0A1V4HUX0</accession>
<keyword evidence="1" id="KW-0472">Membrane</keyword>
<evidence type="ECO:0000313" key="2">
    <source>
        <dbReference type="EMBL" id="OPH81791.1"/>
    </source>
</evidence>
<proteinExistence type="predicted"/>
<sequence>MPARTRHRTLREIFAWPAIIAVLSTVGLMSALLGDGIWDGVSWIVLAVPVALYCGFFQRGT</sequence>
<feature type="transmembrane region" description="Helical" evidence="1">
    <location>
        <begin position="12"/>
        <end position="34"/>
    </location>
</feature>
<gene>
    <name evidence="2" type="ORF">B2M20_16445</name>
</gene>
<comment type="caution">
    <text evidence="2">The sequence shown here is derived from an EMBL/GenBank/DDBJ whole genome shotgun (WGS) entry which is preliminary data.</text>
</comment>
<dbReference type="Proteomes" id="UP000189940">
    <property type="component" value="Unassembled WGS sequence"/>
</dbReference>
<dbReference type="EMBL" id="MWPQ01000055">
    <property type="protein sequence ID" value="OPH81791.1"/>
    <property type="molecule type" value="Genomic_DNA"/>
</dbReference>
<feature type="transmembrane region" description="Helical" evidence="1">
    <location>
        <begin position="40"/>
        <end position="57"/>
    </location>
</feature>
<organism evidence="2 3">
    <name type="scientific">Nitrobacter vulgaris</name>
    <dbReference type="NCBI Taxonomy" id="29421"/>
    <lineage>
        <taxon>Bacteria</taxon>
        <taxon>Pseudomonadati</taxon>
        <taxon>Pseudomonadota</taxon>
        <taxon>Alphaproteobacteria</taxon>
        <taxon>Hyphomicrobiales</taxon>
        <taxon>Nitrobacteraceae</taxon>
        <taxon>Nitrobacter</taxon>
    </lineage>
</organism>
<dbReference type="STRING" id="29421.B2M20_16445"/>
<keyword evidence="3" id="KW-1185">Reference proteome</keyword>
<reference evidence="2 3" key="1">
    <citation type="submission" date="2017-02" db="EMBL/GenBank/DDBJ databases">
        <title>Genome sequence of the nitrite-oxidizing bacterium Nitrobacter vulgaris strain Ab1.</title>
        <authorList>
            <person name="Mellbye B.L."/>
            <person name="Davis E.W."/>
            <person name="Spieck E."/>
            <person name="Chang J.H."/>
            <person name="Bottomley P.J."/>
            <person name="Sayavedra-Soto L.A."/>
        </authorList>
    </citation>
    <scope>NUCLEOTIDE SEQUENCE [LARGE SCALE GENOMIC DNA]</scope>
    <source>
        <strain evidence="2 3">Ab1</strain>
    </source>
</reference>
<name>A0A1V4HUX0_NITVU</name>